<evidence type="ECO:0000256" key="2">
    <source>
        <dbReference type="ARBA" id="ARBA00005811"/>
    </source>
</evidence>
<dbReference type="EMBL" id="CP002546">
    <property type="protein sequence ID" value="ADY59827.1"/>
    <property type="molecule type" value="Genomic_DNA"/>
</dbReference>
<keyword evidence="10" id="KW-1185">Reference proteome</keyword>
<dbReference type="RefSeq" id="WP_013628551.1">
    <property type="nucleotide sequence ID" value="NC_015174.1"/>
</dbReference>
<evidence type="ECO:0000256" key="6">
    <source>
        <dbReference type="ARBA" id="ARBA00023136"/>
    </source>
</evidence>
<evidence type="ECO:0000256" key="7">
    <source>
        <dbReference type="RuleBase" id="RU003879"/>
    </source>
</evidence>
<dbReference type="HOGENOM" id="CLU_085305_3_1_0"/>
<dbReference type="PANTHER" id="PTHR30558:SF3">
    <property type="entry name" value="BIOPOLYMER TRANSPORT PROTEIN EXBD-RELATED"/>
    <property type="match status" value="1"/>
</dbReference>
<evidence type="ECO:0000256" key="1">
    <source>
        <dbReference type="ARBA" id="ARBA00004162"/>
    </source>
</evidence>
<feature type="transmembrane region" description="Helical" evidence="8">
    <location>
        <begin position="12"/>
        <end position="31"/>
    </location>
</feature>
<dbReference type="PANTHER" id="PTHR30558">
    <property type="entry name" value="EXBD MEMBRANE COMPONENT OF PMF-DRIVEN MACROMOLECULE IMPORT SYSTEM"/>
    <property type="match status" value="1"/>
</dbReference>
<evidence type="ECO:0000313" key="10">
    <source>
        <dbReference type="Proteomes" id="UP000006860"/>
    </source>
</evidence>
<evidence type="ECO:0000256" key="3">
    <source>
        <dbReference type="ARBA" id="ARBA00022475"/>
    </source>
</evidence>
<dbReference type="STRING" id="756272.Plabr_2225"/>
<dbReference type="GO" id="GO:0005886">
    <property type="term" value="C:plasma membrane"/>
    <property type="evidence" value="ECO:0007669"/>
    <property type="project" value="UniProtKB-SubCell"/>
</dbReference>
<sequence>MPLKTEEIEEPVLNLTPMIDIVLLLIIFFMVGTKFSDAERQFEINLPTVSDAMPLTTLPDELVVSVSEKGELTLDSRPVTLAELQQELTTAAERYADQAVIIRGDAQGSYQNVMDVLAACHRAGLHNLSLANRLNREDGS</sequence>
<dbReference type="eggNOG" id="COG0848">
    <property type="taxonomic scope" value="Bacteria"/>
</dbReference>
<protein>
    <submittedName>
        <fullName evidence="9">Biopolymer transport protein ExbD/TolR</fullName>
    </submittedName>
</protein>
<dbReference type="Pfam" id="PF02472">
    <property type="entry name" value="ExbD"/>
    <property type="match status" value="1"/>
</dbReference>
<gene>
    <name evidence="9" type="ordered locus">Plabr_2225</name>
</gene>
<dbReference type="AlphaFoldDB" id="F0SKX4"/>
<keyword evidence="5 8" id="KW-1133">Transmembrane helix</keyword>
<proteinExistence type="inferred from homology"/>
<keyword evidence="3" id="KW-1003">Cell membrane</keyword>
<name>F0SKX4_RUBBR</name>
<comment type="similarity">
    <text evidence="2 7">Belongs to the ExbD/TolR family.</text>
</comment>
<accession>F0SKX4</accession>
<organism evidence="9 10">
    <name type="scientific">Rubinisphaera brasiliensis (strain ATCC 49424 / DSM 5305 / JCM 21570 / IAM 15109 / NBRC 103401 / IFAM 1448)</name>
    <name type="common">Planctomyces brasiliensis</name>
    <dbReference type="NCBI Taxonomy" id="756272"/>
    <lineage>
        <taxon>Bacteria</taxon>
        <taxon>Pseudomonadati</taxon>
        <taxon>Planctomycetota</taxon>
        <taxon>Planctomycetia</taxon>
        <taxon>Planctomycetales</taxon>
        <taxon>Planctomycetaceae</taxon>
        <taxon>Rubinisphaera</taxon>
    </lineage>
</organism>
<evidence type="ECO:0000313" key="9">
    <source>
        <dbReference type="EMBL" id="ADY59827.1"/>
    </source>
</evidence>
<dbReference type="KEGG" id="pbs:Plabr_2225"/>
<keyword evidence="6 8" id="KW-0472">Membrane</keyword>
<reference evidence="10" key="1">
    <citation type="submission" date="2011-02" db="EMBL/GenBank/DDBJ databases">
        <title>The complete genome of Planctomyces brasiliensis DSM 5305.</title>
        <authorList>
            <person name="Lucas S."/>
            <person name="Copeland A."/>
            <person name="Lapidus A."/>
            <person name="Bruce D."/>
            <person name="Goodwin L."/>
            <person name="Pitluck S."/>
            <person name="Kyrpides N."/>
            <person name="Mavromatis K."/>
            <person name="Pagani I."/>
            <person name="Ivanova N."/>
            <person name="Ovchinnikova G."/>
            <person name="Lu M."/>
            <person name="Detter J.C."/>
            <person name="Han C."/>
            <person name="Land M."/>
            <person name="Hauser L."/>
            <person name="Markowitz V."/>
            <person name="Cheng J.-F."/>
            <person name="Hugenholtz P."/>
            <person name="Woyke T."/>
            <person name="Wu D."/>
            <person name="Tindall B."/>
            <person name="Pomrenke H.G."/>
            <person name="Brambilla E."/>
            <person name="Klenk H.-P."/>
            <person name="Eisen J.A."/>
        </authorList>
    </citation>
    <scope>NUCLEOTIDE SEQUENCE [LARGE SCALE GENOMIC DNA]</scope>
    <source>
        <strain evidence="10">ATCC 49424 / DSM 5305 / JCM 21570 / NBRC 103401 / IFAM 1448</strain>
    </source>
</reference>
<dbReference type="Gene3D" id="3.30.420.270">
    <property type="match status" value="1"/>
</dbReference>
<comment type="subcellular location">
    <subcellularLocation>
        <location evidence="1">Cell membrane</location>
        <topology evidence="1">Single-pass membrane protein</topology>
    </subcellularLocation>
    <subcellularLocation>
        <location evidence="7">Cell membrane</location>
        <topology evidence="7">Single-pass type II membrane protein</topology>
    </subcellularLocation>
</comment>
<keyword evidence="4 7" id="KW-0812">Transmembrane</keyword>
<keyword evidence="7" id="KW-0653">Protein transport</keyword>
<dbReference type="GO" id="GO:0015031">
    <property type="term" value="P:protein transport"/>
    <property type="evidence" value="ECO:0007669"/>
    <property type="project" value="UniProtKB-KW"/>
</dbReference>
<evidence type="ECO:0000256" key="4">
    <source>
        <dbReference type="ARBA" id="ARBA00022692"/>
    </source>
</evidence>
<dbReference type="GO" id="GO:0022857">
    <property type="term" value="F:transmembrane transporter activity"/>
    <property type="evidence" value="ECO:0007669"/>
    <property type="project" value="InterPro"/>
</dbReference>
<dbReference type="OrthoDB" id="9793581at2"/>
<evidence type="ECO:0000256" key="5">
    <source>
        <dbReference type="ARBA" id="ARBA00022989"/>
    </source>
</evidence>
<dbReference type="Proteomes" id="UP000006860">
    <property type="component" value="Chromosome"/>
</dbReference>
<evidence type="ECO:0000256" key="8">
    <source>
        <dbReference type="SAM" id="Phobius"/>
    </source>
</evidence>
<dbReference type="InterPro" id="IPR003400">
    <property type="entry name" value="ExbD"/>
</dbReference>
<keyword evidence="7" id="KW-0813">Transport</keyword>